<dbReference type="AlphaFoldDB" id="A0A2J5HGZ2"/>
<dbReference type="OrthoDB" id="5429634at2759"/>
<evidence type="ECO:0000259" key="3">
    <source>
        <dbReference type="Pfam" id="PF20163"/>
    </source>
</evidence>
<proteinExistence type="predicted"/>
<dbReference type="Proteomes" id="UP000235023">
    <property type="component" value="Unassembled WGS sequence"/>
</dbReference>
<evidence type="ECO:0000256" key="2">
    <source>
        <dbReference type="SAM" id="Phobius"/>
    </source>
</evidence>
<feature type="compositionally biased region" description="Basic and acidic residues" evidence="1">
    <location>
        <begin position="1"/>
        <end position="10"/>
    </location>
</feature>
<feature type="domain" description="DUF6536" evidence="3">
    <location>
        <begin position="103"/>
        <end position="259"/>
    </location>
</feature>
<feature type="transmembrane region" description="Helical" evidence="2">
    <location>
        <begin position="579"/>
        <end position="601"/>
    </location>
</feature>
<sequence>MLTPKSDQRTHQPPTSQDSPLVSSASHNEDGDAKDAEPDYGRKPRQWFKPLTLHRLVFRFQYSRLGHYTTKGQSFLQRAAHLISFNEIPLPFFKSAPSPGQEWIKGVLLCMWGTGTILVLNMVLTIIAIAVAYSRGPDSSKQLEYAELYRGSCSVTNGWTTGMHLVINALSTALLAASNYSMQCLSAPTREDISLAHAQHSWLDIGTFSIRNLWAMDGKRKALWGVLFLSSVPIHMMYNSAVFPSITTKQYGIVVLPDDLGENESLTKDDYETGVFLQQVGEDPAHVRAEYRDGTFKRHSLSECVEQYNNEYNTKKGTLLLVADREYFDESSSLSQWETLMGAGGRNWLTGLNEGYWQTNNSIAVHTGHWNYADWSFRDPMNGRTNNSTWQDYDAFYSSRLGLEDEKCQLYFSLPICLAVVICNIIKVICMYLTARTDRTGVLLTVGDALSSFLDKPDRMTKGRCFLSRHDMMGWHALSICPSKRLPVARYPESLPRSELWCRSTGWGPWTWTMGLFFSCLAPSIGLYIGGISWAEFSSMDTSMSYVWSLEMGKPTGPTIIVNGRDVTALVLLANSPQLVYSMLYFLSNGLLTNMLLAAEYNDYATKRKSLRVSWPKGQQRLFLVIINVLDVHGNRAIYESKTACSFSLKAMFLTILVGTTAMAILIGLGFRRLRSDMPVASSCSAAISAACHPPPGDTDASLKPVKWGEIIKTQAQSKDIDHRPTDEPSNDERLFADTDYPHCSFTSREVMKPSRDIRYL</sequence>
<evidence type="ECO:0000313" key="5">
    <source>
        <dbReference type="Proteomes" id="UP000235023"/>
    </source>
</evidence>
<protein>
    <recommendedName>
        <fullName evidence="3">DUF6536 domain-containing protein</fullName>
    </recommendedName>
</protein>
<feature type="transmembrane region" description="Helical" evidence="2">
    <location>
        <begin position="651"/>
        <end position="671"/>
    </location>
</feature>
<gene>
    <name evidence="4" type="ORF">BDW42DRAFT_188808</name>
</gene>
<dbReference type="PANTHER" id="PTHR35395">
    <property type="entry name" value="DUF6536 DOMAIN-CONTAINING PROTEIN"/>
    <property type="match status" value="1"/>
</dbReference>
<accession>A0A2J5HGZ2</accession>
<feature type="transmembrane region" description="Helical" evidence="2">
    <location>
        <begin position="410"/>
        <end position="433"/>
    </location>
</feature>
<organism evidence="4 5">
    <name type="scientific">Aspergillus taichungensis</name>
    <dbReference type="NCBI Taxonomy" id="482145"/>
    <lineage>
        <taxon>Eukaryota</taxon>
        <taxon>Fungi</taxon>
        <taxon>Dikarya</taxon>
        <taxon>Ascomycota</taxon>
        <taxon>Pezizomycotina</taxon>
        <taxon>Eurotiomycetes</taxon>
        <taxon>Eurotiomycetidae</taxon>
        <taxon>Eurotiales</taxon>
        <taxon>Aspergillaceae</taxon>
        <taxon>Aspergillus</taxon>
        <taxon>Aspergillus subgen. Circumdati</taxon>
    </lineage>
</organism>
<feature type="transmembrane region" description="Helical" evidence="2">
    <location>
        <begin position="622"/>
        <end position="639"/>
    </location>
</feature>
<feature type="region of interest" description="Disordered" evidence="1">
    <location>
        <begin position="1"/>
        <end position="43"/>
    </location>
</feature>
<dbReference type="Pfam" id="PF20163">
    <property type="entry name" value="DUF6536"/>
    <property type="match status" value="1"/>
</dbReference>
<evidence type="ECO:0000256" key="1">
    <source>
        <dbReference type="SAM" id="MobiDB-lite"/>
    </source>
</evidence>
<keyword evidence="2" id="KW-0812">Transmembrane</keyword>
<reference evidence="5" key="1">
    <citation type="submission" date="2017-12" db="EMBL/GenBank/DDBJ databases">
        <authorList>
            <consortium name="DOE Joint Genome Institute"/>
            <person name="Mondo S.J."/>
            <person name="Kjaerbolling I."/>
            <person name="Vesth T.C."/>
            <person name="Frisvad J.C."/>
            <person name="Nybo J.L."/>
            <person name="Theobald S."/>
            <person name="Kuo A."/>
            <person name="Bowyer P."/>
            <person name="Matsuda Y."/>
            <person name="Lyhne E.K."/>
            <person name="Kogle M.E."/>
            <person name="Clum A."/>
            <person name="Lipzen A."/>
            <person name="Salamov A."/>
            <person name="Ngan C.Y."/>
            <person name="Daum C."/>
            <person name="Chiniquy J."/>
            <person name="Barry K."/>
            <person name="LaButti K."/>
            <person name="Haridas S."/>
            <person name="Simmons B.A."/>
            <person name="Magnuson J.K."/>
            <person name="Mortensen U.H."/>
            <person name="Larsen T.O."/>
            <person name="Grigoriev I.V."/>
            <person name="Baker S.E."/>
            <person name="Andersen M.R."/>
            <person name="Nordberg H.P."/>
            <person name="Cantor M.N."/>
            <person name="Hua S.X."/>
        </authorList>
    </citation>
    <scope>NUCLEOTIDE SEQUENCE [LARGE SCALE GENOMIC DNA]</scope>
    <source>
        <strain evidence="5">IBT 19404</strain>
    </source>
</reference>
<dbReference type="InterPro" id="IPR046623">
    <property type="entry name" value="DUF6536"/>
</dbReference>
<keyword evidence="5" id="KW-1185">Reference proteome</keyword>
<feature type="transmembrane region" description="Helical" evidence="2">
    <location>
        <begin position="107"/>
        <end position="133"/>
    </location>
</feature>
<feature type="compositionally biased region" description="Polar residues" evidence="1">
    <location>
        <begin position="11"/>
        <end position="26"/>
    </location>
</feature>
<name>A0A2J5HGZ2_9EURO</name>
<keyword evidence="2" id="KW-1133">Transmembrane helix</keyword>
<feature type="compositionally biased region" description="Basic and acidic residues" evidence="1">
    <location>
        <begin position="27"/>
        <end position="42"/>
    </location>
</feature>
<dbReference type="EMBL" id="KZ559624">
    <property type="protein sequence ID" value="PLN76236.1"/>
    <property type="molecule type" value="Genomic_DNA"/>
</dbReference>
<evidence type="ECO:0000313" key="4">
    <source>
        <dbReference type="EMBL" id="PLN76236.1"/>
    </source>
</evidence>
<keyword evidence="2" id="KW-0472">Membrane</keyword>
<feature type="transmembrane region" description="Helical" evidence="2">
    <location>
        <begin position="510"/>
        <end position="535"/>
    </location>
</feature>
<dbReference type="PANTHER" id="PTHR35395:SF1">
    <property type="entry name" value="DUF6536 DOMAIN-CONTAINING PROTEIN"/>
    <property type="match status" value="1"/>
</dbReference>